<protein>
    <recommendedName>
        <fullName evidence="1">Aminotransferase-like plant mobile domain-containing protein</fullName>
    </recommendedName>
</protein>
<dbReference type="Proteomes" id="UP000828251">
    <property type="component" value="Unassembled WGS sequence"/>
</dbReference>
<evidence type="ECO:0000259" key="1">
    <source>
        <dbReference type="Pfam" id="PF10536"/>
    </source>
</evidence>
<gene>
    <name evidence="2" type="ORF">J1N35_035086</name>
</gene>
<organism evidence="2 3">
    <name type="scientific">Gossypium stocksii</name>
    <dbReference type="NCBI Taxonomy" id="47602"/>
    <lineage>
        <taxon>Eukaryota</taxon>
        <taxon>Viridiplantae</taxon>
        <taxon>Streptophyta</taxon>
        <taxon>Embryophyta</taxon>
        <taxon>Tracheophyta</taxon>
        <taxon>Spermatophyta</taxon>
        <taxon>Magnoliopsida</taxon>
        <taxon>eudicotyledons</taxon>
        <taxon>Gunneridae</taxon>
        <taxon>Pentapetalae</taxon>
        <taxon>rosids</taxon>
        <taxon>malvids</taxon>
        <taxon>Malvales</taxon>
        <taxon>Malvaceae</taxon>
        <taxon>Malvoideae</taxon>
        <taxon>Gossypium</taxon>
    </lineage>
</organism>
<feature type="domain" description="Aminotransferase-like plant mobile" evidence="1">
    <location>
        <begin position="50"/>
        <end position="175"/>
    </location>
</feature>
<keyword evidence="3" id="KW-1185">Reference proteome</keyword>
<proteinExistence type="predicted"/>
<name>A0A9D3ZPT9_9ROSI</name>
<dbReference type="PANTHER" id="PTHR46033">
    <property type="entry name" value="PROTEIN MAIN-LIKE 2"/>
    <property type="match status" value="1"/>
</dbReference>
<dbReference type="AlphaFoldDB" id="A0A9D3ZPT9"/>
<dbReference type="Pfam" id="PF10536">
    <property type="entry name" value="PMD"/>
    <property type="match status" value="1"/>
</dbReference>
<dbReference type="InterPro" id="IPR019557">
    <property type="entry name" value="AminoTfrase-like_pln_mobile"/>
</dbReference>
<dbReference type="InterPro" id="IPR044824">
    <property type="entry name" value="MAIN-like"/>
</dbReference>
<dbReference type="OrthoDB" id="1421598at2759"/>
<dbReference type="PANTHER" id="PTHR46033:SF8">
    <property type="entry name" value="PROTEIN MAINTENANCE OF MERISTEMS-LIKE"/>
    <property type="match status" value="1"/>
</dbReference>
<evidence type="ECO:0000313" key="3">
    <source>
        <dbReference type="Proteomes" id="UP000828251"/>
    </source>
</evidence>
<evidence type="ECO:0000313" key="2">
    <source>
        <dbReference type="EMBL" id="KAH1057021.1"/>
    </source>
</evidence>
<accession>A0A9D3ZPT9</accession>
<reference evidence="2 3" key="1">
    <citation type="journal article" date="2021" name="Plant Biotechnol. J.">
        <title>Multi-omics assisted identification of the key and species-specific regulatory components of drought-tolerant mechanisms in Gossypium stocksii.</title>
        <authorList>
            <person name="Yu D."/>
            <person name="Ke L."/>
            <person name="Zhang D."/>
            <person name="Wu Y."/>
            <person name="Sun Y."/>
            <person name="Mei J."/>
            <person name="Sun J."/>
            <person name="Sun Y."/>
        </authorList>
    </citation>
    <scope>NUCLEOTIDE SEQUENCE [LARGE SCALE GENOMIC DNA]</scope>
    <source>
        <strain evidence="3">cv. E1</strain>
        <tissue evidence="2">Leaf</tissue>
    </source>
</reference>
<dbReference type="EMBL" id="JAIQCV010000010">
    <property type="protein sequence ID" value="KAH1057021.1"/>
    <property type="molecule type" value="Genomic_DNA"/>
</dbReference>
<comment type="caution">
    <text evidence="2">The sequence shown here is derived from an EMBL/GenBank/DDBJ whole genome shotgun (WGS) entry which is preliminary data.</text>
</comment>
<sequence>MVKSLIRLDGKHISVDQLQMSEDQILEMFIRNLPALPLREVGFLHVTRMDRECKLDPTFVSALLERWRPETHTFYLSCGECTITLEDVQLQLRLPVDGLIVTRSVVVTNWRNACEQLLGRVLDMIYGARIDMNWLKKKFGGLNVELSEIEREQRAWTYILMIIGGLLMPDKSRNLFHLR</sequence>
<dbReference type="GO" id="GO:0010073">
    <property type="term" value="P:meristem maintenance"/>
    <property type="evidence" value="ECO:0007669"/>
    <property type="project" value="InterPro"/>
</dbReference>